<evidence type="ECO:0000313" key="7">
    <source>
        <dbReference type="EMBL" id="XBH11037.1"/>
    </source>
</evidence>
<dbReference type="AlphaFoldDB" id="A0AAU7D114"/>
<comment type="similarity">
    <text evidence="4">Belongs to the glycosyl hydrolase 5 (cellulase A) family.</text>
</comment>
<dbReference type="GO" id="GO:0005576">
    <property type="term" value="C:extracellular region"/>
    <property type="evidence" value="ECO:0007669"/>
    <property type="project" value="TreeGrafter"/>
</dbReference>
<evidence type="ECO:0000256" key="2">
    <source>
        <dbReference type="ARBA" id="ARBA00022801"/>
    </source>
</evidence>
<feature type="signal peptide" evidence="5">
    <location>
        <begin position="1"/>
        <end position="25"/>
    </location>
</feature>
<feature type="chain" id="PRO_5043288755" evidence="5">
    <location>
        <begin position="26"/>
        <end position="385"/>
    </location>
</feature>
<sequence length="385" mass="43441">MPRWPQRFVLTLTLALICATLILPAAFSQTPDTDLAFHRAKNLQRGINASIWFAQSPQDYTVHRLETFTTANDIAFMEKLGLDHVRLSIDPEPLLPWLREPGTVTPFMAELDKTIHTILAHHLSVIIDIHPESSYKAPLLHGTASVQQFTSLWRALAAHYANLDPEHVFFEIMNEPEQDDPFRWQGIESTVAAAIRQVAPNNTIIAAGAHYSGLDDLMQLQPISQPNVIYTFHDYEPFPFTHQGATWTSPEVRPLRGIPYPSSPEDIAPLLQQEPDLHSQLFLEDYGLGRWDAARIDSTIAFAARWSQLHHAPVYCGEFGALRYFAPPAMRAQWTHDMRVAFEKYNIGWAMWDYQTNFGLVTKANGTTSPDPAIVTALGLHMPSQ</sequence>
<keyword evidence="3 4" id="KW-0326">Glycosidase</keyword>
<evidence type="ECO:0000256" key="3">
    <source>
        <dbReference type="ARBA" id="ARBA00023295"/>
    </source>
</evidence>
<dbReference type="KEGG" id="epl:P4G45_04740"/>
<dbReference type="GO" id="GO:0009986">
    <property type="term" value="C:cell surface"/>
    <property type="evidence" value="ECO:0007669"/>
    <property type="project" value="TreeGrafter"/>
</dbReference>
<keyword evidence="1 5" id="KW-0732">Signal</keyword>
<dbReference type="Pfam" id="PF00150">
    <property type="entry name" value="Cellulase"/>
    <property type="match status" value="1"/>
</dbReference>
<accession>A0AAU7DAR6</accession>
<proteinExistence type="inferred from homology"/>
<dbReference type="GO" id="GO:0008422">
    <property type="term" value="F:beta-glucosidase activity"/>
    <property type="evidence" value="ECO:0007669"/>
    <property type="project" value="TreeGrafter"/>
</dbReference>
<dbReference type="InterPro" id="IPR017853">
    <property type="entry name" value="GH"/>
</dbReference>
<dbReference type="InterPro" id="IPR050386">
    <property type="entry name" value="Glycosyl_hydrolase_5"/>
</dbReference>
<dbReference type="EMBL" id="CP121194">
    <property type="protein sequence ID" value="XBH11037.1"/>
    <property type="molecule type" value="Genomic_DNA"/>
</dbReference>
<evidence type="ECO:0000259" key="6">
    <source>
        <dbReference type="Pfam" id="PF00150"/>
    </source>
</evidence>
<gene>
    <name evidence="7" type="ORF">P4G45_04740</name>
    <name evidence="8" type="ORF">P8936_04705</name>
</gene>
<dbReference type="RefSeq" id="WP_348268525.1">
    <property type="nucleotide sequence ID" value="NZ_CP121194.1"/>
</dbReference>
<protein>
    <submittedName>
        <fullName evidence="7">Cellulase family glycosylhydrolase</fullName>
    </submittedName>
</protein>
<feature type="domain" description="Glycoside hydrolase family 5" evidence="6">
    <location>
        <begin position="66"/>
        <end position="356"/>
    </location>
</feature>
<name>A0AAU7D114_9BACT</name>
<accession>A0AAU7D114</accession>
<evidence type="ECO:0000313" key="8">
    <source>
        <dbReference type="EMBL" id="XBH14466.1"/>
    </source>
</evidence>
<reference evidence="7" key="1">
    <citation type="submission" date="2023-03" db="EMBL/GenBank/DDBJ databases">
        <title>Edaphobacter sp.</title>
        <authorList>
            <person name="Huber K.J."/>
            <person name="Papendorf J."/>
            <person name="Pilke C."/>
            <person name="Bunk B."/>
            <person name="Sproeer C."/>
            <person name="Pester M."/>
        </authorList>
    </citation>
    <scope>NUCLEOTIDE SEQUENCE</scope>
    <source>
        <strain evidence="7">DSM 109919</strain>
        <strain evidence="8">DSM 109920</strain>
    </source>
</reference>
<dbReference type="PANTHER" id="PTHR31297">
    <property type="entry name" value="GLUCAN ENDO-1,6-BETA-GLUCOSIDASE B"/>
    <property type="match status" value="1"/>
</dbReference>
<evidence type="ECO:0000256" key="1">
    <source>
        <dbReference type="ARBA" id="ARBA00022729"/>
    </source>
</evidence>
<dbReference type="PANTHER" id="PTHR31297:SF17">
    <property type="entry name" value="ENDOGLUCANASE"/>
    <property type="match status" value="1"/>
</dbReference>
<evidence type="ECO:0000256" key="5">
    <source>
        <dbReference type="SAM" id="SignalP"/>
    </source>
</evidence>
<dbReference type="InterPro" id="IPR001547">
    <property type="entry name" value="Glyco_hydro_5"/>
</dbReference>
<dbReference type="EMBL" id="CP121195">
    <property type="protein sequence ID" value="XBH14466.1"/>
    <property type="molecule type" value="Genomic_DNA"/>
</dbReference>
<keyword evidence="2 4" id="KW-0378">Hydrolase</keyword>
<dbReference type="Gene3D" id="3.20.20.80">
    <property type="entry name" value="Glycosidases"/>
    <property type="match status" value="1"/>
</dbReference>
<dbReference type="SUPFAM" id="SSF51445">
    <property type="entry name" value="(Trans)glycosidases"/>
    <property type="match status" value="1"/>
</dbReference>
<organism evidence="7">
    <name type="scientific">Edaphobacter paludis</name>
    <dbReference type="NCBI Taxonomy" id="3035702"/>
    <lineage>
        <taxon>Bacteria</taxon>
        <taxon>Pseudomonadati</taxon>
        <taxon>Acidobacteriota</taxon>
        <taxon>Terriglobia</taxon>
        <taxon>Terriglobales</taxon>
        <taxon>Acidobacteriaceae</taxon>
        <taxon>Edaphobacter</taxon>
    </lineage>
</organism>
<evidence type="ECO:0000256" key="4">
    <source>
        <dbReference type="RuleBase" id="RU361153"/>
    </source>
</evidence>
<dbReference type="GO" id="GO:0009251">
    <property type="term" value="P:glucan catabolic process"/>
    <property type="evidence" value="ECO:0007669"/>
    <property type="project" value="TreeGrafter"/>
</dbReference>